<reference evidence="2 3" key="1">
    <citation type="submission" date="2018-05" db="EMBL/GenBank/DDBJ databases">
        <title>Integrated omic analyses show evidence that a Ca. Accumulibacter phosphatis strain performs denitrification under micro-aerobic conditions.</title>
        <authorList>
            <person name="Camejo P.Y."/>
            <person name="Katherine M.D."/>
            <person name="Daniel N.R."/>
        </authorList>
    </citation>
    <scope>NUCLEOTIDE SEQUENCE [LARGE SCALE GENOMIC DNA]</scope>
    <source>
        <strain evidence="2">UW-LDO-IC</strain>
    </source>
</reference>
<dbReference type="Gene3D" id="3.40.50.300">
    <property type="entry name" value="P-loop containing nucleotide triphosphate hydrolases"/>
    <property type="match status" value="1"/>
</dbReference>
<dbReference type="SUPFAM" id="SSF52540">
    <property type="entry name" value="P-loop containing nucleoside triphosphate hydrolases"/>
    <property type="match status" value="1"/>
</dbReference>
<evidence type="ECO:0000259" key="1">
    <source>
        <dbReference type="SMART" id="SM00382"/>
    </source>
</evidence>
<protein>
    <submittedName>
        <fullName evidence="2">AAA family ATPase</fullName>
    </submittedName>
</protein>
<accession>A0A369XIF5</accession>
<dbReference type="InterPro" id="IPR027417">
    <property type="entry name" value="P-loop_NTPase"/>
</dbReference>
<comment type="caution">
    <text evidence="2">The sequence shown here is derived from an EMBL/GenBank/DDBJ whole genome shotgun (WGS) entry which is preliminary data.</text>
</comment>
<name>A0A369XIF5_9PROT</name>
<dbReference type="InterPro" id="IPR011704">
    <property type="entry name" value="ATPase_dyneun-rel_AAA"/>
</dbReference>
<dbReference type="Pfam" id="PF07728">
    <property type="entry name" value="AAA_5"/>
    <property type="match status" value="1"/>
</dbReference>
<dbReference type="InterPro" id="IPR003593">
    <property type="entry name" value="AAA+_ATPase"/>
</dbReference>
<evidence type="ECO:0000313" key="3">
    <source>
        <dbReference type="Proteomes" id="UP000253831"/>
    </source>
</evidence>
<feature type="domain" description="AAA+ ATPase" evidence="1">
    <location>
        <begin position="44"/>
        <end position="234"/>
    </location>
</feature>
<dbReference type="EMBL" id="QPGA01000055">
    <property type="protein sequence ID" value="RDE49140.1"/>
    <property type="molecule type" value="Genomic_DNA"/>
</dbReference>
<proteinExistence type="predicted"/>
<dbReference type="Proteomes" id="UP000253831">
    <property type="component" value="Unassembled WGS sequence"/>
</dbReference>
<sequence>MEPHMTLPAYDKTELDLPAMGAWPASRHRFDADQVRALRAAEAAGRPLLVRGDPGTGKSQLAHAAAVAARRLFLSVVVDAHSEASDLLWRFDAVARLADAHLAAVPGSDSPRDLQPARYVEPGRLWWAFDWQSAAHQLGETRVGGIAPELPDDEWTPARGTVLLIDEIDKAEADLPNGLLEALGNGRFAVPPLGTVVARPKDVPAPLVIVTSNEERELPPAFLRRCLVLTLKLPKAPGELASYLVDRGKLHFPQLHQQYPTALASAAEQLIGDRAKAVEEGVYTPGLAEYLDLLRVLEKIGGDPAPLLKELSAYFFDKQPPA</sequence>
<dbReference type="GO" id="GO:0016887">
    <property type="term" value="F:ATP hydrolysis activity"/>
    <property type="evidence" value="ECO:0007669"/>
    <property type="project" value="InterPro"/>
</dbReference>
<dbReference type="SMART" id="SM00382">
    <property type="entry name" value="AAA"/>
    <property type="match status" value="1"/>
</dbReference>
<dbReference type="GO" id="GO:0005524">
    <property type="term" value="F:ATP binding"/>
    <property type="evidence" value="ECO:0007669"/>
    <property type="project" value="InterPro"/>
</dbReference>
<dbReference type="AlphaFoldDB" id="A0A369XIF5"/>
<evidence type="ECO:0000313" key="2">
    <source>
        <dbReference type="EMBL" id="RDE49140.1"/>
    </source>
</evidence>
<gene>
    <name evidence="2" type="ORF">DVS81_18190</name>
</gene>
<organism evidence="2 3">
    <name type="scientific">Candidatus Accumulibacter meliphilus</name>
    <dbReference type="NCBI Taxonomy" id="2211374"/>
    <lineage>
        <taxon>Bacteria</taxon>
        <taxon>Pseudomonadati</taxon>
        <taxon>Pseudomonadota</taxon>
        <taxon>Betaproteobacteria</taxon>
        <taxon>Candidatus Accumulibacter</taxon>
    </lineage>
</organism>